<dbReference type="AlphaFoldDB" id="A0A9D1A0B1"/>
<feature type="region of interest" description="Disordered" evidence="3">
    <location>
        <begin position="239"/>
        <end position="277"/>
    </location>
</feature>
<dbReference type="GO" id="GO:0005737">
    <property type="term" value="C:cytoplasm"/>
    <property type="evidence" value="ECO:0007669"/>
    <property type="project" value="TreeGrafter"/>
</dbReference>
<dbReference type="CDD" id="cd16442">
    <property type="entry name" value="BPL"/>
    <property type="match status" value="1"/>
</dbReference>
<dbReference type="InterPro" id="IPR045864">
    <property type="entry name" value="aa-tRNA-synth_II/BPL/LPL"/>
</dbReference>
<feature type="binding site" evidence="2">
    <location>
        <position position="115"/>
    </location>
    <ligand>
        <name>biotin</name>
        <dbReference type="ChEBI" id="CHEBI:57586"/>
    </ligand>
</feature>
<dbReference type="Proteomes" id="UP000824261">
    <property type="component" value="Unassembled WGS sequence"/>
</dbReference>
<accession>A0A9D1A0B1</accession>
<comment type="similarity">
    <text evidence="2">Belongs to the biotin--protein ligase family.</text>
</comment>
<dbReference type="InterPro" id="IPR013196">
    <property type="entry name" value="HTH_11"/>
</dbReference>
<evidence type="ECO:0000256" key="1">
    <source>
        <dbReference type="ARBA" id="ARBA00022598"/>
    </source>
</evidence>
<dbReference type="InterPro" id="IPR004408">
    <property type="entry name" value="Biotin_CoA_COase_ligase"/>
</dbReference>
<dbReference type="PANTHER" id="PTHR12835">
    <property type="entry name" value="BIOTIN PROTEIN LIGASE"/>
    <property type="match status" value="1"/>
</dbReference>
<keyword evidence="2" id="KW-0238">DNA-binding</keyword>
<keyword evidence="2" id="KW-0804">Transcription</keyword>
<dbReference type="EMBL" id="DVGB01000072">
    <property type="protein sequence ID" value="HIR01779.1"/>
    <property type="molecule type" value="Genomic_DNA"/>
</dbReference>
<dbReference type="HAMAP" id="MF_00978">
    <property type="entry name" value="Bifunct_BirA"/>
    <property type="match status" value="1"/>
</dbReference>
<dbReference type="SUPFAM" id="SSF55681">
    <property type="entry name" value="Class II aaRS and biotin synthetases"/>
    <property type="match status" value="1"/>
</dbReference>
<dbReference type="NCBIfam" id="TIGR00121">
    <property type="entry name" value="birA_ligase"/>
    <property type="match status" value="1"/>
</dbReference>
<keyword evidence="2" id="KW-0547">Nucleotide-binding</keyword>
<feature type="compositionally biased region" description="Polar residues" evidence="3">
    <location>
        <begin position="263"/>
        <end position="274"/>
    </location>
</feature>
<dbReference type="Pfam" id="PF08279">
    <property type="entry name" value="HTH_11"/>
    <property type="match status" value="1"/>
</dbReference>
<keyword evidence="2" id="KW-0805">Transcription regulation</keyword>
<name>A0A9D1A0B1_9ACTN</name>
<evidence type="ECO:0000256" key="3">
    <source>
        <dbReference type="SAM" id="MobiDB-lite"/>
    </source>
</evidence>
<feature type="binding site" evidence="2">
    <location>
        <begin position="91"/>
        <end position="93"/>
    </location>
    <ligand>
        <name>biotin</name>
        <dbReference type="ChEBI" id="CHEBI:57586"/>
    </ligand>
</feature>
<dbReference type="PROSITE" id="PS51733">
    <property type="entry name" value="BPL_LPL_CATALYTIC"/>
    <property type="match status" value="1"/>
</dbReference>
<dbReference type="PANTHER" id="PTHR12835:SF5">
    <property type="entry name" value="BIOTIN--PROTEIN LIGASE"/>
    <property type="match status" value="1"/>
</dbReference>
<sequence length="387" mass="41468">MSTKERVLRTLEEKAGTHVSGEDIAQELGISRNSVWKAVTALRREGYQIDAVTNRGYALSDEGGLLSASRIRAFLPPDTPLALSIRRKVDSTNAEALRRAADGAPEGTVIVAEEQTAGRGRRGRPFFSPAGTGIYLSIIVRPHLHADRAHFLTCTAALACAEAIEACTGVEASIKWVNDVYCHGRKVTGILTEGSFDLEGGMLKTAVVGIGVNVRPPREGFPADLAGKAGAILESPDAVTSSRKPACPPSPPGAHPTDPGAHPTSTRPATSLSPRSLAHAEQGQAAAFARASEVRCRLIAEILKRYWTSYQAITSDNPELAAASLSSLHERYRNRCFLLGKHVIAHVDGVRVRAKALDIDDSFRLVIELPDGHVRALSYGEATMDCR</sequence>
<protein>
    <recommendedName>
        <fullName evidence="2">Bifunctional ligase/repressor BirA</fullName>
    </recommendedName>
    <alternativeName>
        <fullName evidence="2">Biotin--[acetyl-CoA-carboxylase] ligase</fullName>
        <ecNumber evidence="2">6.3.4.15</ecNumber>
    </alternativeName>
    <alternativeName>
        <fullName evidence="2">Biotin--protein ligase</fullName>
    </alternativeName>
    <alternativeName>
        <fullName evidence="2">Biotin-[acetyl-CoA carboxylase] synthetase</fullName>
    </alternativeName>
</protein>
<dbReference type="GO" id="GO:0005524">
    <property type="term" value="F:ATP binding"/>
    <property type="evidence" value="ECO:0007669"/>
    <property type="project" value="UniProtKB-UniRule"/>
</dbReference>
<dbReference type="GO" id="GO:0004077">
    <property type="term" value="F:biotin--[biotin carboxyl-carrier protein] ligase activity"/>
    <property type="evidence" value="ECO:0007669"/>
    <property type="project" value="UniProtKB-UniRule"/>
</dbReference>
<dbReference type="Gene3D" id="3.30.930.10">
    <property type="entry name" value="Bira Bifunctional Protein, Domain 2"/>
    <property type="match status" value="1"/>
</dbReference>
<dbReference type="Gene3D" id="1.10.10.10">
    <property type="entry name" value="Winged helix-like DNA-binding domain superfamily/Winged helix DNA-binding domain"/>
    <property type="match status" value="1"/>
</dbReference>
<reference evidence="5" key="2">
    <citation type="journal article" date="2021" name="PeerJ">
        <title>Extensive microbial diversity within the chicken gut microbiome revealed by metagenomics and culture.</title>
        <authorList>
            <person name="Gilroy R."/>
            <person name="Ravi A."/>
            <person name="Getino M."/>
            <person name="Pursley I."/>
            <person name="Horton D.L."/>
            <person name="Alikhan N.F."/>
            <person name="Baker D."/>
            <person name="Gharbi K."/>
            <person name="Hall N."/>
            <person name="Watson M."/>
            <person name="Adriaenssens E.M."/>
            <person name="Foster-Nyarko E."/>
            <person name="Jarju S."/>
            <person name="Secka A."/>
            <person name="Antonio M."/>
            <person name="Oren A."/>
            <person name="Chaudhuri R.R."/>
            <person name="La Ragione R."/>
            <person name="Hildebrand F."/>
            <person name="Pallen M.J."/>
        </authorList>
    </citation>
    <scope>NUCLEOTIDE SEQUENCE</scope>
    <source>
        <strain evidence="5">ChiGjej1B1-2707</strain>
    </source>
</reference>
<feature type="DNA-binding region" description="H-T-H motif" evidence="2">
    <location>
        <begin position="21"/>
        <end position="40"/>
    </location>
</feature>
<dbReference type="InterPro" id="IPR004143">
    <property type="entry name" value="BPL_LPL_catalytic"/>
</dbReference>
<dbReference type="Pfam" id="PF03099">
    <property type="entry name" value="BPL_LplA_LipB"/>
    <property type="match status" value="1"/>
</dbReference>
<dbReference type="Gene3D" id="2.30.30.100">
    <property type="match status" value="1"/>
</dbReference>
<comment type="function">
    <text evidence="2">Acts both as a biotin--[acetyl-CoA-carboxylase] ligase and a repressor.</text>
</comment>
<evidence type="ECO:0000313" key="6">
    <source>
        <dbReference type="Proteomes" id="UP000824261"/>
    </source>
</evidence>
<organism evidence="5 6">
    <name type="scientific">Candidatus Aveggerthella stercoripullorum</name>
    <dbReference type="NCBI Taxonomy" id="2840688"/>
    <lineage>
        <taxon>Bacteria</taxon>
        <taxon>Bacillati</taxon>
        <taxon>Actinomycetota</taxon>
        <taxon>Coriobacteriia</taxon>
        <taxon>Eggerthellales</taxon>
        <taxon>Eggerthellaceae</taxon>
        <taxon>Eggerthellaceae incertae sedis</taxon>
        <taxon>Candidatus Aveggerthella</taxon>
    </lineage>
</organism>
<feature type="binding site" evidence="2">
    <location>
        <position position="186"/>
    </location>
    <ligand>
        <name>biotin</name>
        <dbReference type="ChEBI" id="CHEBI:57586"/>
    </ligand>
</feature>
<dbReference type="GO" id="GO:0006355">
    <property type="term" value="P:regulation of DNA-templated transcription"/>
    <property type="evidence" value="ECO:0007669"/>
    <property type="project" value="UniProtKB-UniRule"/>
</dbReference>
<keyword evidence="2" id="KW-0067">ATP-binding</keyword>
<evidence type="ECO:0000313" key="5">
    <source>
        <dbReference type="EMBL" id="HIR01779.1"/>
    </source>
</evidence>
<evidence type="ECO:0000256" key="2">
    <source>
        <dbReference type="HAMAP-Rule" id="MF_00978"/>
    </source>
</evidence>
<comment type="catalytic activity">
    <reaction evidence="2">
        <text>biotin + L-lysyl-[protein] + ATP = N(6)-biotinyl-L-lysyl-[protein] + AMP + diphosphate + H(+)</text>
        <dbReference type="Rhea" id="RHEA:11756"/>
        <dbReference type="Rhea" id="RHEA-COMP:9752"/>
        <dbReference type="Rhea" id="RHEA-COMP:10505"/>
        <dbReference type="ChEBI" id="CHEBI:15378"/>
        <dbReference type="ChEBI" id="CHEBI:29969"/>
        <dbReference type="ChEBI" id="CHEBI:30616"/>
        <dbReference type="ChEBI" id="CHEBI:33019"/>
        <dbReference type="ChEBI" id="CHEBI:57586"/>
        <dbReference type="ChEBI" id="CHEBI:83144"/>
        <dbReference type="ChEBI" id="CHEBI:456215"/>
        <dbReference type="EC" id="6.3.4.15"/>
    </reaction>
</comment>
<proteinExistence type="inferred from homology"/>
<keyword evidence="2" id="KW-0678">Repressor</keyword>
<evidence type="ECO:0000259" key="4">
    <source>
        <dbReference type="PROSITE" id="PS51733"/>
    </source>
</evidence>
<comment type="caution">
    <text evidence="5">The sequence shown here is derived from an EMBL/GenBank/DDBJ whole genome shotgun (WGS) entry which is preliminary data.</text>
</comment>
<dbReference type="GO" id="GO:0003677">
    <property type="term" value="F:DNA binding"/>
    <property type="evidence" value="ECO:0007669"/>
    <property type="project" value="UniProtKB-UniRule"/>
</dbReference>
<dbReference type="InterPro" id="IPR030855">
    <property type="entry name" value="Bifunct_BirA"/>
</dbReference>
<dbReference type="EC" id="6.3.4.15" evidence="2"/>
<keyword evidence="2" id="KW-0092">Biotin</keyword>
<keyword evidence="1 2" id="KW-0436">Ligase</keyword>
<dbReference type="InterPro" id="IPR036390">
    <property type="entry name" value="WH_DNA-bd_sf"/>
</dbReference>
<dbReference type="InterPro" id="IPR036388">
    <property type="entry name" value="WH-like_DNA-bd_sf"/>
</dbReference>
<reference evidence="5" key="1">
    <citation type="submission" date="2020-10" db="EMBL/GenBank/DDBJ databases">
        <authorList>
            <person name="Gilroy R."/>
        </authorList>
    </citation>
    <scope>NUCLEOTIDE SEQUENCE</scope>
    <source>
        <strain evidence="5">ChiGjej1B1-2707</strain>
    </source>
</reference>
<feature type="domain" description="BPL/LPL catalytic" evidence="4">
    <location>
        <begin position="68"/>
        <end position="259"/>
    </location>
</feature>
<gene>
    <name evidence="2" type="primary">birA</name>
    <name evidence="5" type="ORF">IAA69_05910</name>
</gene>
<feature type="binding site" evidence="2">
    <location>
        <begin position="119"/>
        <end position="121"/>
    </location>
    <ligand>
        <name>biotin</name>
        <dbReference type="ChEBI" id="CHEBI:57586"/>
    </ligand>
</feature>
<dbReference type="SUPFAM" id="SSF46785">
    <property type="entry name" value="Winged helix' DNA-binding domain"/>
    <property type="match status" value="1"/>
</dbReference>